<keyword evidence="1" id="KW-0472">Membrane</keyword>
<evidence type="ECO:0008006" key="4">
    <source>
        <dbReference type="Google" id="ProtNLM"/>
    </source>
</evidence>
<dbReference type="OrthoDB" id="5327899at2"/>
<keyword evidence="1" id="KW-0812">Transmembrane</keyword>
<evidence type="ECO:0000313" key="2">
    <source>
        <dbReference type="EMBL" id="RDU71344.1"/>
    </source>
</evidence>
<feature type="transmembrane region" description="Helical" evidence="1">
    <location>
        <begin position="7"/>
        <end position="32"/>
    </location>
</feature>
<dbReference type="AlphaFoldDB" id="A0A3D8J3C6"/>
<proteinExistence type="predicted"/>
<comment type="caution">
    <text evidence="2">The sequence shown here is derived from an EMBL/GenBank/DDBJ whole genome shotgun (WGS) entry which is preliminary data.</text>
</comment>
<evidence type="ECO:0000256" key="1">
    <source>
        <dbReference type="SAM" id="Phobius"/>
    </source>
</evidence>
<dbReference type="RefSeq" id="WP_104763676.1">
    <property type="nucleotide sequence ID" value="NZ_FZPM01000028.1"/>
</dbReference>
<name>A0A3D8J3C6_9HELI</name>
<protein>
    <recommendedName>
        <fullName evidence="4">LPS export ABC transporter periplasmic protein LptC</fullName>
    </recommendedName>
</protein>
<gene>
    <name evidence="2" type="ORF">CQA66_06635</name>
</gene>
<reference evidence="2 3" key="1">
    <citation type="submission" date="2018-04" db="EMBL/GenBank/DDBJ databases">
        <title>Novel Campyloabacter and Helicobacter Species and Strains.</title>
        <authorList>
            <person name="Mannion A.J."/>
            <person name="Shen Z."/>
            <person name="Fox J.G."/>
        </authorList>
    </citation>
    <scope>NUCLEOTIDE SEQUENCE [LARGE SCALE GENOMIC DNA]</scope>
    <source>
        <strain evidence="2 3">MIT 97-5075</strain>
    </source>
</reference>
<evidence type="ECO:0000313" key="3">
    <source>
        <dbReference type="Proteomes" id="UP000256424"/>
    </source>
</evidence>
<keyword evidence="1" id="KW-1133">Transmembrane helix</keyword>
<dbReference type="EMBL" id="NXLW01000012">
    <property type="protein sequence ID" value="RDU71344.1"/>
    <property type="molecule type" value="Genomic_DNA"/>
</dbReference>
<dbReference type="Proteomes" id="UP000256424">
    <property type="component" value="Unassembled WGS sequence"/>
</dbReference>
<organism evidence="2 3">
    <name type="scientific">Helicobacter aurati</name>
    <dbReference type="NCBI Taxonomy" id="137778"/>
    <lineage>
        <taxon>Bacteria</taxon>
        <taxon>Pseudomonadati</taxon>
        <taxon>Campylobacterota</taxon>
        <taxon>Epsilonproteobacteria</taxon>
        <taxon>Campylobacterales</taxon>
        <taxon>Helicobacteraceae</taxon>
        <taxon>Helicobacter</taxon>
    </lineage>
</organism>
<keyword evidence="3" id="KW-1185">Reference proteome</keyword>
<sequence>MQALRNLLARCDVIVVFFMFLLLFTFTSSFLFEVSVSNYKSTKEDLPIIELHNWRLYEIGKKSVNIDMKGAVAKRYANREVYQDFEMCRLSEDSIENLKGQEAIHKEDIYEFPKGVEYSNAPFIYFFSQAGTYNIVTEAFSGKGEFRIQDQQSITMGKDIFYDKKSDTIIAKHIHSQITRFAHKS</sequence>
<accession>A0A3D8J3C6</accession>